<dbReference type="FunFam" id="3.20.110.10:FF:000001">
    <property type="entry name" value="Alpha-mannosidase"/>
    <property type="match status" value="1"/>
</dbReference>
<comment type="catalytic activity">
    <reaction evidence="1">
        <text>Hydrolysis of terminal, non-reducing alpha-D-mannose residues in alpha-D-mannosides.</text>
        <dbReference type="EC" id="3.2.1.24"/>
    </reaction>
</comment>
<dbReference type="GO" id="GO:0006013">
    <property type="term" value="P:mannose metabolic process"/>
    <property type="evidence" value="ECO:0007669"/>
    <property type="project" value="InterPro"/>
</dbReference>
<dbReference type="InterPro" id="IPR050843">
    <property type="entry name" value="Glycosyl_Hydrlase_38"/>
</dbReference>
<comment type="similarity">
    <text evidence="2 10">Belongs to the glycosyl hydrolase 38 family.</text>
</comment>
<keyword evidence="7" id="KW-1015">Disulfide bond</keyword>
<evidence type="ECO:0000313" key="13">
    <source>
        <dbReference type="Proteomes" id="UP000594262"/>
    </source>
</evidence>
<dbReference type="Gene3D" id="2.70.98.30">
    <property type="entry name" value="Golgi alpha-mannosidase II, domain 4"/>
    <property type="match status" value="1"/>
</dbReference>
<dbReference type="InterPro" id="IPR011013">
    <property type="entry name" value="Gal_mutarotase_sf_dom"/>
</dbReference>
<dbReference type="Pfam" id="PF09261">
    <property type="entry name" value="Alpha-mann_mid"/>
    <property type="match status" value="1"/>
</dbReference>
<dbReference type="InterPro" id="IPR037094">
    <property type="entry name" value="Glyco_hydro_38_cen_sf"/>
</dbReference>
<dbReference type="InterPro" id="IPR028995">
    <property type="entry name" value="Glyco_hydro_57/38_cen_sf"/>
</dbReference>
<dbReference type="Pfam" id="PF01074">
    <property type="entry name" value="Glyco_hydro_38N"/>
    <property type="match status" value="1"/>
</dbReference>
<dbReference type="InterPro" id="IPR041147">
    <property type="entry name" value="GH38_C"/>
</dbReference>
<evidence type="ECO:0000256" key="9">
    <source>
        <dbReference type="ARBA" id="ARBA00023295"/>
    </source>
</evidence>
<keyword evidence="5 10" id="KW-0378">Hydrolase</keyword>
<dbReference type="EC" id="3.2.1.-" evidence="10"/>
<dbReference type="PANTHER" id="PTHR11607">
    <property type="entry name" value="ALPHA-MANNOSIDASE"/>
    <property type="match status" value="1"/>
</dbReference>
<accession>A0A7M5X074</accession>
<dbReference type="Pfam" id="PF07748">
    <property type="entry name" value="Glyco_hydro_38C"/>
    <property type="match status" value="1"/>
</dbReference>
<evidence type="ECO:0000256" key="7">
    <source>
        <dbReference type="ARBA" id="ARBA00023157"/>
    </source>
</evidence>
<dbReference type="FunFam" id="1.20.1270.50:FF:000003">
    <property type="entry name" value="Alpha-mannosidase"/>
    <property type="match status" value="1"/>
</dbReference>
<dbReference type="FunFam" id="2.70.98.30:FF:000003">
    <property type="entry name" value="Alpha-mannosidase"/>
    <property type="match status" value="1"/>
</dbReference>
<dbReference type="InterPro" id="IPR011682">
    <property type="entry name" value="Glyco_hydro_38_C"/>
</dbReference>
<dbReference type="Gene3D" id="2.60.40.1180">
    <property type="entry name" value="Golgi alpha-mannosidase II"/>
    <property type="match status" value="1"/>
</dbReference>
<dbReference type="InterPro" id="IPR013780">
    <property type="entry name" value="Glyco_hydro_b"/>
</dbReference>
<evidence type="ECO:0000259" key="11">
    <source>
        <dbReference type="SMART" id="SM00872"/>
    </source>
</evidence>
<evidence type="ECO:0000256" key="6">
    <source>
        <dbReference type="ARBA" id="ARBA00022833"/>
    </source>
</evidence>
<dbReference type="OrthoDB" id="2016903at2759"/>
<dbReference type="CDD" id="cd10810">
    <property type="entry name" value="GH38N_AMII_LAM_like"/>
    <property type="match status" value="1"/>
</dbReference>
<name>A0A7M5X074_9CNID</name>
<evidence type="ECO:0000256" key="10">
    <source>
        <dbReference type="RuleBase" id="RU361199"/>
    </source>
</evidence>
<dbReference type="FunFam" id="1.20.1270.50:FF:000002">
    <property type="entry name" value="Alpha-mannosidase"/>
    <property type="match status" value="1"/>
</dbReference>
<keyword evidence="10" id="KW-0732">Signal</keyword>
<dbReference type="SUPFAM" id="SSF88713">
    <property type="entry name" value="Glycoside hydrolase/deacetylase"/>
    <property type="match status" value="1"/>
</dbReference>
<dbReference type="SMART" id="SM00872">
    <property type="entry name" value="Alpha-mann_mid"/>
    <property type="match status" value="1"/>
</dbReference>
<feature type="domain" description="Glycoside hydrolase family 38 central" evidence="11">
    <location>
        <begin position="347"/>
        <end position="423"/>
    </location>
</feature>
<sequence length="975" mass="112519">MAWNIAFILFLCCVHSTLSFDCSSKEEKLQVHLVPHTHDDVGWLKTVDEYFYGANKTIQDAAVQYILDTVVTELQKNPNRTFIYVEIAFFKRWWDQQTDYMKKVVKKLVADRQLEFINGGWCMNDEAATHYNAIIDQMTLGHLFINDTFGEEARPTIGWHIDPFGHSAEQASLFSLMSFDGFFFGRIDQEDKDKRLKEQRMEMIWRGSRNYGKDSQIFTGVTYNGYGPPAGFCFDDYCADPPIQDDPRLYDNNVKERVDLFVQETCDQAKSYKTNHIMLTMGSDFQYQNALKWFKNLDKLIKYVNRDGRVNVFYSSPSRYLKALHNAKKVWEVKTDDFFPYAHCPHCYWTGYFTSRPALKAYIRESNGMLQACKQMETLNFGDPRVDTPSSDGLRRAMGVNQHHDAVTGTEKQHVAFDYAKRLSIAREECKDLMSSFVESKMASKDVKFQYCDFLNISMCEITETEKSVVLNVYNPIGRSISSYVRIPVNSQSYTVKGSDGKVIDSQVESTTAETMKLRRANSGYAAYELIFEVCAPAVGFSTYFITKNEEKKREKRHVINKKNAEDDYFIENEHLRLEFSKDTGRLTRMIRKDADLSLAVDQQFFWYNGSQGNDVSCQTSGAYIFRPNRSEPYPMTNGNKATMIMVKGGLVQEVRQSFGPIVSQVIRLYKGQPYAEFEYTVGPIPISDHLGKEIITRFDTEIENGGKFYTDANGREMKERIRNHRDTWKLNVSEPVSGNYYPINSRIFINDTKLQLTVLNDRSQGGSSINDGQLEIMLHRRLLKDDFLGVGEPLNEPGVNGNGLVTRGKHRVLLTTPEEANKLHRIQGELMMLQPILSFAKNAHSTKYWRNFMTPEYSALSKALPVDVHLLTMETIRQNTVLMRFENYVEAYEGGEEIEIDLDGLFKEFSVVSLTEMNLSASQKLKDKQMWDWNTNETQFHLHRDESFIKFKSAMKISLKPMQIKTFIVEIKKN</sequence>
<keyword evidence="8" id="KW-0325">Glycoprotein</keyword>
<reference evidence="12" key="1">
    <citation type="submission" date="2021-01" db="UniProtKB">
        <authorList>
            <consortium name="EnsemblMetazoa"/>
        </authorList>
    </citation>
    <scope>IDENTIFICATION</scope>
</reference>
<dbReference type="FunFam" id="2.60.40.1180:FF:000018">
    <property type="entry name" value="Alpha-mannosidase"/>
    <property type="match status" value="1"/>
</dbReference>
<evidence type="ECO:0000256" key="8">
    <source>
        <dbReference type="ARBA" id="ARBA00023180"/>
    </source>
</evidence>
<dbReference type="SUPFAM" id="SSF74650">
    <property type="entry name" value="Galactose mutarotase-like"/>
    <property type="match status" value="1"/>
</dbReference>
<dbReference type="GO" id="GO:0004559">
    <property type="term" value="F:alpha-mannosidase activity"/>
    <property type="evidence" value="ECO:0007669"/>
    <property type="project" value="UniProtKB-EC"/>
</dbReference>
<feature type="signal peptide" evidence="10">
    <location>
        <begin position="1"/>
        <end position="19"/>
    </location>
</feature>
<evidence type="ECO:0000313" key="12">
    <source>
        <dbReference type="EnsemblMetazoa" id="CLYHEMP015144.1"/>
    </source>
</evidence>
<evidence type="ECO:0000256" key="2">
    <source>
        <dbReference type="ARBA" id="ARBA00009792"/>
    </source>
</evidence>
<keyword evidence="4 10" id="KW-0479">Metal-binding</keyword>
<dbReference type="InterPro" id="IPR015341">
    <property type="entry name" value="Glyco_hydro_38_cen"/>
</dbReference>
<keyword evidence="9 10" id="KW-0326">Glycosidase</keyword>
<protein>
    <recommendedName>
        <fullName evidence="3 10">Alpha-mannosidase</fullName>
        <ecNumber evidence="10">3.2.1.-</ecNumber>
    </recommendedName>
</protein>
<evidence type="ECO:0000256" key="1">
    <source>
        <dbReference type="ARBA" id="ARBA00000365"/>
    </source>
</evidence>
<dbReference type="GO" id="GO:0005764">
    <property type="term" value="C:lysosome"/>
    <property type="evidence" value="ECO:0007669"/>
    <property type="project" value="TreeGrafter"/>
</dbReference>
<dbReference type="GO" id="GO:0046872">
    <property type="term" value="F:metal ion binding"/>
    <property type="evidence" value="ECO:0007669"/>
    <property type="project" value="UniProtKB-KW"/>
</dbReference>
<keyword evidence="6 10" id="KW-0862">Zinc</keyword>
<dbReference type="RefSeq" id="XP_066917916.1">
    <property type="nucleotide sequence ID" value="XM_067061815.1"/>
</dbReference>
<dbReference type="EnsemblMetazoa" id="CLYHEMT015144.1">
    <property type="protein sequence ID" value="CLYHEMP015144.1"/>
    <property type="gene ID" value="CLYHEMG015144"/>
</dbReference>
<keyword evidence="13" id="KW-1185">Reference proteome</keyword>
<dbReference type="InterPro" id="IPR000602">
    <property type="entry name" value="Glyco_hydro_38_N"/>
</dbReference>
<evidence type="ECO:0000256" key="4">
    <source>
        <dbReference type="ARBA" id="ARBA00022723"/>
    </source>
</evidence>
<dbReference type="PANTHER" id="PTHR11607:SF3">
    <property type="entry name" value="LYSOSOMAL ALPHA-MANNOSIDASE"/>
    <property type="match status" value="1"/>
</dbReference>
<dbReference type="Gene3D" id="3.20.110.10">
    <property type="entry name" value="Glycoside hydrolase 38, N terminal domain"/>
    <property type="match status" value="1"/>
</dbReference>
<evidence type="ECO:0000256" key="3">
    <source>
        <dbReference type="ARBA" id="ARBA00012752"/>
    </source>
</evidence>
<feature type="chain" id="PRO_5029932803" description="Alpha-mannosidase" evidence="10">
    <location>
        <begin position="20"/>
        <end position="975"/>
    </location>
</feature>
<organism evidence="12 13">
    <name type="scientific">Clytia hemisphaerica</name>
    <dbReference type="NCBI Taxonomy" id="252671"/>
    <lineage>
        <taxon>Eukaryota</taxon>
        <taxon>Metazoa</taxon>
        <taxon>Cnidaria</taxon>
        <taxon>Hydrozoa</taxon>
        <taxon>Hydroidolina</taxon>
        <taxon>Leptothecata</taxon>
        <taxon>Obeliida</taxon>
        <taxon>Clytiidae</taxon>
        <taxon>Clytia</taxon>
    </lineage>
</organism>
<dbReference type="InterPro" id="IPR011330">
    <property type="entry name" value="Glyco_hydro/deAcase_b/a-brl"/>
</dbReference>
<dbReference type="Pfam" id="PF17677">
    <property type="entry name" value="Glyco_hydro38C2"/>
    <property type="match status" value="1"/>
</dbReference>
<proteinExistence type="inferred from homology"/>
<dbReference type="GO" id="GO:0030246">
    <property type="term" value="F:carbohydrate binding"/>
    <property type="evidence" value="ECO:0007669"/>
    <property type="project" value="InterPro"/>
</dbReference>
<dbReference type="AlphaFoldDB" id="A0A7M5X074"/>
<dbReference type="Gene3D" id="2.60.40.1360">
    <property type="match status" value="1"/>
</dbReference>
<dbReference type="Proteomes" id="UP000594262">
    <property type="component" value="Unplaced"/>
</dbReference>
<dbReference type="GeneID" id="136805234"/>
<dbReference type="SUPFAM" id="SSF88688">
    <property type="entry name" value="Families 57/38 glycoside transferase middle domain"/>
    <property type="match status" value="1"/>
</dbReference>
<dbReference type="InterPro" id="IPR027291">
    <property type="entry name" value="Glyco_hydro_38_N_sf"/>
</dbReference>
<comment type="cofactor">
    <cofactor evidence="10">
        <name>Zn(2+)</name>
        <dbReference type="ChEBI" id="CHEBI:29105"/>
    </cofactor>
    <text evidence="10">Binds 1 zinc ion per subunit.</text>
</comment>
<evidence type="ECO:0000256" key="5">
    <source>
        <dbReference type="ARBA" id="ARBA00022801"/>
    </source>
</evidence>
<dbReference type="Gene3D" id="1.20.1270.50">
    <property type="entry name" value="Glycoside hydrolase family 38, central domain"/>
    <property type="match status" value="2"/>
</dbReference>